<evidence type="ECO:0000313" key="11">
    <source>
        <dbReference type="EMBL" id="BBL72294.1"/>
    </source>
</evidence>
<dbReference type="GO" id="GO:0046872">
    <property type="term" value="F:metal ion binding"/>
    <property type="evidence" value="ECO:0007669"/>
    <property type="project" value="UniProtKB-KW"/>
</dbReference>
<evidence type="ECO:0000256" key="2">
    <source>
        <dbReference type="ARBA" id="ARBA00022714"/>
    </source>
</evidence>
<dbReference type="Gene3D" id="1.10.10.1100">
    <property type="entry name" value="BFD-like [2Fe-2S]-binding domain"/>
    <property type="match status" value="1"/>
</dbReference>
<evidence type="ECO:0000313" key="12">
    <source>
        <dbReference type="Proteomes" id="UP000824988"/>
    </source>
</evidence>
<evidence type="ECO:0000256" key="5">
    <source>
        <dbReference type="ARBA" id="ARBA00023004"/>
    </source>
</evidence>
<keyword evidence="3" id="KW-0479">Metal-binding</keyword>
<comment type="cofactor">
    <cofactor evidence="7">
        <name>[2Fe-2S] cluster</name>
        <dbReference type="ChEBI" id="CHEBI:190135"/>
    </cofactor>
</comment>
<dbReference type="Pfam" id="PF04324">
    <property type="entry name" value="Fer2_BFD"/>
    <property type="match status" value="1"/>
</dbReference>
<keyword evidence="4" id="KW-0249">Electron transport</keyword>
<dbReference type="AlphaFoldDB" id="A0A8D4VS50"/>
<reference evidence="11" key="1">
    <citation type="submission" date="2019-06" db="EMBL/GenBank/DDBJ databases">
        <title>Complete genome sequence of Methylogaea oryzae strain JCM16910.</title>
        <authorList>
            <person name="Asakawa S."/>
        </authorList>
    </citation>
    <scope>NUCLEOTIDE SEQUENCE</scope>
    <source>
        <strain evidence="11">E10</strain>
    </source>
</reference>
<dbReference type="PANTHER" id="PTHR37424">
    <property type="entry name" value="BACTERIOFERRITIN-ASSOCIATED FERREDOXIN"/>
    <property type="match status" value="1"/>
</dbReference>
<gene>
    <name evidence="11" type="ORF">MoryE10_29000</name>
</gene>
<evidence type="ECO:0000256" key="1">
    <source>
        <dbReference type="ARBA" id="ARBA00022448"/>
    </source>
</evidence>
<protein>
    <recommendedName>
        <fullName evidence="8">Bacterioferritin-associated ferredoxin</fullName>
    </recommendedName>
</protein>
<sequence>MYVCICKKVTDSQIRHAVLDGRVSHLRHLRQECGACSDCGLCSREAGKIIQEALKETALLDACLPAA</sequence>
<keyword evidence="2" id="KW-0001">2Fe-2S</keyword>
<feature type="domain" description="BFD-like [2Fe-2S]-binding" evidence="10">
    <location>
        <begin position="2"/>
        <end position="52"/>
    </location>
</feature>
<organism evidence="11 12">
    <name type="scientific">Methylogaea oryzae</name>
    <dbReference type="NCBI Taxonomy" id="1295382"/>
    <lineage>
        <taxon>Bacteria</taxon>
        <taxon>Pseudomonadati</taxon>
        <taxon>Pseudomonadota</taxon>
        <taxon>Gammaproteobacteria</taxon>
        <taxon>Methylococcales</taxon>
        <taxon>Methylococcaceae</taxon>
        <taxon>Methylogaea</taxon>
    </lineage>
</organism>
<accession>A0A8D4VS50</accession>
<evidence type="ECO:0000256" key="6">
    <source>
        <dbReference type="ARBA" id="ARBA00023014"/>
    </source>
</evidence>
<dbReference type="InterPro" id="IPR052371">
    <property type="entry name" value="BFD-associated_ferredoxin"/>
</dbReference>
<evidence type="ECO:0000256" key="4">
    <source>
        <dbReference type="ARBA" id="ARBA00022982"/>
    </source>
</evidence>
<keyword evidence="1" id="KW-0813">Transport</keyword>
<keyword evidence="12" id="KW-1185">Reference proteome</keyword>
<evidence type="ECO:0000256" key="3">
    <source>
        <dbReference type="ARBA" id="ARBA00022723"/>
    </source>
</evidence>
<dbReference type="Proteomes" id="UP000824988">
    <property type="component" value="Chromosome"/>
</dbReference>
<dbReference type="InterPro" id="IPR041854">
    <property type="entry name" value="BFD-like_2Fe2S-bd_dom_sf"/>
</dbReference>
<dbReference type="KEGG" id="moz:MoryE10_29000"/>
<dbReference type="RefSeq" id="WP_082411535.1">
    <property type="nucleotide sequence ID" value="NZ_AP019782.1"/>
</dbReference>
<dbReference type="EMBL" id="AP019782">
    <property type="protein sequence ID" value="BBL72294.1"/>
    <property type="molecule type" value="Genomic_DNA"/>
</dbReference>
<keyword evidence="6" id="KW-0411">Iron-sulfur</keyword>
<dbReference type="InterPro" id="IPR007419">
    <property type="entry name" value="BFD-like_2Fe2S-bd_dom"/>
</dbReference>
<evidence type="ECO:0000256" key="8">
    <source>
        <dbReference type="ARBA" id="ARBA00039386"/>
    </source>
</evidence>
<evidence type="ECO:0000256" key="7">
    <source>
        <dbReference type="ARBA" id="ARBA00034078"/>
    </source>
</evidence>
<comment type="similarity">
    <text evidence="9">Belongs to the Bfd family.</text>
</comment>
<keyword evidence="5" id="KW-0408">Iron</keyword>
<proteinExistence type="inferred from homology"/>
<name>A0A8D4VS50_9GAMM</name>
<dbReference type="GO" id="GO:0051537">
    <property type="term" value="F:2 iron, 2 sulfur cluster binding"/>
    <property type="evidence" value="ECO:0007669"/>
    <property type="project" value="UniProtKB-KW"/>
</dbReference>
<evidence type="ECO:0000259" key="10">
    <source>
        <dbReference type="Pfam" id="PF04324"/>
    </source>
</evidence>
<dbReference type="PANTHER" id="PTHR37424:SF1">
    <property type="entry name" value="BACTERIOFERRITIN-ASSOCIATED FERREDOXIN"/>
    <property type="match status" value="1"/>
</dbReference>
<evidence type="ECO:0000256" key="9">
    <source>
        <dbReference type="ARBA" id="ARBA00046332"/>
    </source>
</evidence>